<reference evidence="4 5" key="1">
    <citation type="submission" date="2024-03" db="EMBL/GenBank/DDBJ databases">
        <title>A Rare Waterborne Outbreak of Bacillus cereus in China: Epidemiologic Survey, Genomic Insights and Virulence Characteristics.</title>
        <authorList>
            <person name="Wang S."/>
        </authorList>
    </citation>
    <scope>NUCLEOTIDE SEQUENCE [LARGE SCALE GENOMIC DNA]</scope>
    <source>
        <strain evidence="4 5">BC008</strain>
    </source>
</reference>
<dbReference type="Gene3D" id="3.40.50.300">
    <property type="entry name" value="P-loop containing nucleotide triphosphate hydrolases"/>
    <property type="match status" value="1"/>
</dbReference>
<sequence length="877" mass="103058">MNSKKEMVGIKCSNCKEVHWFSMENLEEINSCEKAAVQSGKLYGFRFPLNISNLNTSPERKFEIGLERELINLEKELRGFPPSAYIISGNRGVGKTTYVNYLEKKFNEEEVEEERSGFYKTLMVARAQFVHYFYDTPTSFLKEIINFFRHPSSYERKGIYLLVSCNFVKNDNKQNIIRKLIRSLIIKLNKHKDANVRINSWKNRKFRNTLNELFKKTFYEVTNNETKSKTRILSSVLEFTWIPVVFLIVYYLVPNAYQDMLKEIALNAKKGLEGKFVSNSIWQLILFGVLAFFVGKLTFSREKKHVNDQQIKTLYDDEIAELRLLESVKSLGDIGINVIFVIDELDKIEDDKAIETIVGELKPLFLSGTASFLLVTGQKYARKLEISKYEHDPILPSLFSNSYHIPLMPRESMIKLFEFIVKNPESNPEKSEFEKKQKLYYESFRDAMILRSNGITRKMIMQLRAKADWESSKVDGIVVAESDSTSYVEITENDYIEYKNDQEIQKVIQIFYKEITENIDDKYTKVYKNEEKDFLLEFVHIIVRRIKDTIGEEFRKEDILVLESEEQTTETIYPPPFVKNYKRVLERFFILLNQHELVGKCESVEEELEVLYEYTPKRMSKQQFEAVQRKYFLEFNSILELIDEIIFEVRIPKTGDIEMDFENAIKALMLPGEDISYLKNRFKFLQEISELNSQNENQQLLKKYRKDFIEFESKILESYLAYITPNIINSYKMGHTASDTKVYSVINHVGPYVDIEIDLGENMGCLAIEIKTMSSNNVSKNYIKKVINDCERMLERLEQKRKGAKLILVMFVNDEIFSKVERNIMDLFTAEFEFSHQHFNLIILNKSRASDRKTIQEQIEPVVRMLLSNENIPIGRF</sequence>
<proteinExistence type="predicted"/>
<evidence type="ECO:0000313" key="4">
    <source>
        <dbReference type="EMBL" id="MEI5931736.1"/>
    </source>
</evidence>
<feature type="coiled-coil region" evidence="1">
    <location>
        <begin position="780"/>
        <end position="807"/>
    </location>
</feature>
<organism evidence="4 5">
    <name type="scientific">Bacillus luti</name>
    <dbReference type="NCBI Taxonomy" id="2026191"/>
    <lineage>
        <taxon>Bacteria</taxon>
        <taxon>Bacillati</taxon>
        <taxon>Bacillota</taxon>
        <taxon>Bacilli</taxon>
        <taxon>Bacillales</taxon>
        <taxon>Bacillaceae</taxon>
        <taxon>Bacillus</taxon>
        <taxon>Bacillus cereus group</taxon>
    </lineage>
</organism>
<feature type="domain" description="KAP NTPase" evidence="3">
    <location>
        <begin position="82"/>
        <end position="357"/>
    </location>
</feature>
<evidence type="ECO:0000259" key="3">
    <source>
        <dbReference type="Pfam" id="PF07693"/>
    </source>
</evidence>
<dbReference type="EMBL" id="JBBAGW010000012">
    <property type="protein sequence ID" value="MEI5931736.1"/>
    <property type="molecule type" value="Genomic_DNA"/>
</dbReference>
<keyword evidence="2" id="KW-1133">Transmembrane helix</keyword>
<feature type="transmembrane region" description="Helical" evidence="2">
    <location>
        <begin position="232"/>
        <end position="253"/>
    </location>
</feature>
<name>A0ABU8HZ34_9BACI</name>
<keyword evidence="5" id="KW-1185">Reference proteome</keyword>
<evidence type="ECO:0000313" key="5">
    <source>
        <dbReference type="Proteomes" id="UP001365619"/>
    </source>
</evidence>
<evidence type="ECO:0000256" key="2">
    <source>
        <dbReference type="SAM" id="Phobius"/>
    </source>
</evidence>
<keyword evidence="2" id="KW-0812">Transmembrane</keyword>
<comment type="caution">
    <text evidence="4">The sequence shown here is derived from an EMBL/GenBank/DDBJ whole genome shotgun (WGS) entry which is preliminary data.</text>
</comment>
<protein>
    <submittedName>
        <fullName evidence="4">P-loop NTPase fold protein</fullName>
    </submittedName>
</protein>
<keyword evidence="2" id="KW-0472">Membrane</keyword>
<dbReference type="SUPFAM" id="SSF52540">
    <property type="entry name" value="P-loop containing nucleoside triphosphate hydrolases"/>
    <property type="match status" value="1"/>
</dbReference>
<gene>
    <name evidence="4" type="ORF">WBS43_23820</name>
</gene>
<dbReference type="Proteomes" id="UP001365619">
    <property type="component" value="Unassembled WGS sequence"/>
</dbReference>
<dbReference type="RefSeq" id="WP_185913767.1">
    <property type="nucleotide sequence ID" value="NZ_JBBAGV010000012.1"/>
</dbReference>
<accession>A0ABU8HZ34</accession>
<keyword evidence="1" id="KW-0175">Coiled coil</keyword>
<evidence type="ECO:0000256" key="1">
    <source>
        <dbReference type="SAM" id="Coils"/>
    </source>
</evidence>
<dbReference type="InterPro" id="IPR027417">
    <property type="entry name" value="P-loop_NTPase"/>
</dbReference>
<dbReference type="InterPro" id="IPR011646">
    <property type="entry name" value="KAP_P-loop"/>
</dbReference>
<dbReference type="Pfam" id="PF07693">
    <property type="entry name" value="KAP_NTPase"/>
    <property type="match status" value="1"/>
</dbReference>